<evidence type="ECO:0000256" key="1">
    <source>
        <dbReference type="ARBA" id="ARBA00004196"/>
    </source>
</evidence>
<dbReference type="Pfam" id="PF01297">
    <property type="entry name" value="ZnuA"/>
    <property type="match status" value="1"/>
</dbReference>
<evidence type="ECO:0000256" key="7">
    <source>
        <dbReference type="SAM" id="SignalP"/>
    </source>
</evidence>
<evidence type="ECO:0000313" key="9">
    <source>
        <dbReference type="Proteomes" id="UP000294614"/>
    </source>
</evidence>
<name>A0A4R1K6J7_9BACT</name>
<dbReference type="RefSeq" id="WP_132874021.1">
    <property type="nucleotide sequence ID" value="NZ_SMGG01000005.1"/>
</dbReference>
<dbReference type="PRINTS" id="PR00691">
    <property type="entry name" value="ADHESINB"/>
</dbReference>
<feature type="chain" id="PRO_5020338168" evidence="7">
    <location>
        <begin position="21"/>
        <end position="294"/>
    </location>
</feature>
<dbReference type="OrthoDB" id="9793396at2"/>
<evidence type="ECO:0000256" key="2">
    <source>
        <dbReference type="ARBA" id="ARBA00011028"/>
    </source>
</evidence>
<dbReference type="PANTHER" id="PTHR42953:SF1">
    <property type="entry name" value="METAL-BINDING PROTEIN HI_0362-RELATED"/>
    <property type="match status" value="1"/>
</dbReference>
<dbReference type="SUPFAM" id="SSF53807">
    <property type="entry name" value="Helical backbone' metal receptor"/>
    <property type="match status" value="1"/>
</dbReference>
<evidence type="ECO:0000256" key="6">
    <source>
        <dbReference type="RuleBase" id="RU003512"/>
    </source>
</evidence>
<reference evidence="8 9" key="1">
    <citation type="submission" date="2019-03" db="EMBL/GenBank/DDBJ databases">
        <title>Genomic Encyclopedia of Type Strains, Phase IV (KMG-IV): sequencing the most valuable type-strain genomes for metagenomic binning, comparative biology and taxonomic classification.</title>
        <authorList>
            <person name="Goeker M."/>
        </authorList>
    </citation>
    <scope>NUCLEOTIDE SEQUENCE [LARGE SCALE GENOMIC DNA]</scope>
    <source>
        <strain evidence="8 9">DSM 24984</strain>
    </source>
</reference>
<evidence type="ECO:0000313" key="8">
    <source>
        <dbReference type="EMBL" id="TCK59865.1"/>
    </source>
</evidence>
<dbReference type="AlphaFoldDB" id="A0A4R1K6J7"/>
<keyword evidence="5 7" id="KW-0732">Signal</keyword>
<dbReference type="GO" id="GO:0030313">
    <property type="term" value="C:cell envelope"/>
    <property type="evidence" value="ECO:0007669"/>
    <property type="project" value="UniProtKB-SubCell"/>
</dbReference>
<dbReference type="GO" id="GO:0030001">
    <property type="term" value="P:metal ion transport"/>
    <property type="evidence" value="ECO:0007669"/>
    <property type="project" value="InterPro"/>
</dbReference>
<organism evidence="8 9">
    <name type="scientific">Seleniivibrio woodruffii</name>
    <dbReference type="NCBI Taxonomy" id="1078050"/>
    <lineage>
        <taxon>Bacteria</taxon>
        <taxon>Pseudomonadati</taxon>
        <taxon>Deferribacterota</taxon>
        <taxon>Deferribacteres</taxon>
        <taxon>Deferribacterales</taxon>
        <taxon>Geovibrionaceae</taxon>
        <taxon>Seleniivibrio</taxon>
    </lineage>
</organism>
<dbReference type="PRINTS" id="PR00690">
    <property type="entry name" value="ADHESNFAMILY"/>
</dbReference>
<protein>
    <submittedName>
        <fullName evidence="8">Manganese/iron transport system substrate-binding protein</fullName>
    </submittedName>
</protein>
<evidence type="ECO:0000256" key="4">
    <source>
        <dbReference type="ARBA" id="ARBA00022723"/>
    </source>
</evidence>
<evidence type="ECO:0000256" key="5">
    <source>
        <dbReference type="ARBA" id="ARBA00022729"/>
    </source>
</evidence>
<dbReference type="GO" id="GO:0007155">
    <property type="term" value="P:cell adhesion"/>
    <property type="evidence" value="ECO:0007669"/>
    <property type="project" value="InterPro"/>
</dbReference>
<evidence type="ECO:0000256" key="3">
    <source>
        <dbReference type="ARBA" id="ARBA00022448"/>
    </source>
</evidence>
<dbReference type="InterPro" id="IPR006128">
    <property type="entry name" value="Lipoprotein_PsaA-like"/>
</dbReference>
<comment type="subcellular location">
    <subcellularLocation>
        <location evidence="1">Cell envelope</location>
    </subcellularLocation>
</comment>
<comment type="similarity">
    <text evidence="2 6">Belongs to the bacterial solute-binding protein 9 family.</text>
</comment>
<sequence length="294" mass="32554">MFIRFLVVFWVFFTFSAAQAQKTVTVSTTQIYDITRNIAGDDVRVLCILAPGQDPHTYTPVPADMDRVRKSDLLIENGFHLEGKNWMRSLAVDSKKPLITATDGIKPLILETGGEKINDPHSWFTPANAAVYVNNITRGLIGIAPEHKDNFIMRAKLYLSELRALDSWIRREVAAIPPQKRILVTNHDAFGYFAKEYGFVNTAPVGWSTGGEVGGGVTPQRREAAVSSIRQHNVKTIFVESTINPKLIREIARDAGVTVGGTLYSDSMGDTGTAGETYIGMMRENVIKIVRGLR</sequence>
<keyword evidence="4" id="KW-0479">Metal-binding</keyword>
<proteinExistence type="inferred from homology"/>
<comment type="caution">
    <text evidence="8">The sequence shown here is derived from an EMBL/GenBank/DDBJ whole genome shotgun (WGS) entry which is preliminary data.</text>
</comment>
<dbReference type="InterPro" id="IPR006127">
    <property type="entry name" value="ZnuA-like"/>
</dbReference>
<dbReference type="InterPro" id="IPR006129">
    <property type="entry name" value="AdhesinB"/>
</dbReference>
<dbReference type="Proteomes" id="UP000294614">
    <property type="component" value="Unassembled WGS sequence"/>
</dbReference>
<accession>A0A4R1K6J7</accession>
<dbReference type="GO" id="GO:0046872">
    <property type="term" value="F:metal ion binding"/>
    <property type="evidence" value="ECO:0007669"/>
    <property type="project" value="UniProtKB-KW"/>
</dbReference>
<gene>
    <name evidence="8" type="ORF">C8D98_2032</name>
</gene>
<dbReference type="InterPro" id="IPR050492">
    <property type="entry name" value="Bact_metal-bind_prot9"/>
</dbReference>
<dbReference type="Gene3D" id="3.40.50.1980">
    <property type="entry name" value="Nitrogenase molybdenum iron protein domain"/>
    <property type="match status" value="2"/>
</dbReference>
<keyword evidence="3 6" id="KW-0813">Transport</keyword>
<keyword evidence="9" id="KW-1185">Reference proteome</keyword>
<dbReference type="EMBL" id="SMGG01000005">
    <property type="protein sequence ID" value="TCK59865.1"/>
    <property type="molecule type" value="Genomic_DNA"/>
</dbReference>
<dbReference type="PANTHER" id="PTHR42953">
    <property type="entry name" value="HIGH-AFFINITY ZINC UPTAKE SYSTEM PROTEIN ZNUA-RELATED"/>
    <property type="match status" value="1"/>
</dbReference>
<feature type="signal peptide" evidence="7">
    <location>
        <begin position="1"/>
        <end position="20"/>
    </location>
</feature>